<feature type="chain" id="PRO_5016068750" description="Mid2 domain-containing protein" evidence="7">
    <location>
        <begin position="21"/>
        <end position="331"/>
    </location>
</feature>
<keyword evidence="2 6" id="KW-0812">Transmembrane</keyword>
<evidence type="ECO:0008006" key="10">
    <source>
        <dbReference type="Google" id="ProtNLM"/>
    </source>
</evidence>
<feature type="signal peptide" evidence="7">
    <location>
        <begin position="1"/>
        <end position="20"/>
    </location>
</feature>
<feature type="region of interest" description="Disordered" evidence="5">
    <location>
        <begin position="311"/>
        <end position="331"/>
    </location>
</feature>
<protein>
    <recommendedName>
        <fullName evidence="10">Mid2 domain-containing protein</fullName>
    </recommendedName>
</protein>
<evidence type="ECO:0000256" key="3">
    <source>
        <dbReference type="ARBA" id="ARBA00022989"/>
    </source>
</evidence>
<evidence type="ECO:0000256" key="1">
    <source>
        <dbReference type="ARBA" id="ARBA00004167"/>
    </source>
</evidence>
<name>A0A2V1DSW7_9PLEO</name>
<dbReference type="GO" id="GO:0016020">
    <property type="term" value="C:membrane"/>
    <property type="evidence" value="ECO:0007669"/>
    <property type="project" value="UniProtKB-SubCell"/>
</dbReference>
<proteinExistence type="predicted"/>
<evidence type="ECO:0000256" key="6">
    <source>
        <dbReference type="SAM" id="Phobius"/>
    </source>
</evidence>
<evidence type="ECO:0000256" key="4">
    <source>
        <dbReference type="ARBA" id="ARBA00023136"/>
    </source>
</evidence>
<feature type="region of interest" description="Disordered" evidence="5">
    <location>
        <begin position="231"/>
        <end position="255"/>
    </location>
</feature>
<dbReference type="GO" id="GO:0071944">
    <property type="term" value="C:cell periphery"/>
    <property type="evidence" value="ECO:0007669"/>
    <property type="project" value="UniProtKB-ARBA"/>
</dbReference>
<evidence type="ECO:0000313" key="9">
    <source>
        <dbReference type="Proteomes" id="UP000244855"/>
    </source>
</evidence>
<evidence type="ECO:0000256" key="7">
    <source>
        <dbReference type="SAM" id="SignalP"/>
    </source>
</evidence>
<dbReference type="PANTHER" id="PTHR15549">
    <property type="entry name" value="PAIRED IMMUNOGLOBULIN-LIKE TYPE 2 RECEPTOR"/>
    <property type="match status" value="1"/>
</dbReference>
<feature type="compositionally biased region" description="Pro residues" evidence="5">
    <location>
        <begin position="235"/>
        <end position="247"/>
    </location>
</feature>
<feature type="compositionally biased region" description="Basic and acidic residues" evidence="5">
    <location>
        <begin position="320"/>
        <end position="331"/>
    </location>
</feature>
<dbReference type="Proteomes" id="UP000244855">
    <property type="component" value="Unassembled WGS sequence"/>
</dbReference>
<feature type="region of interest" description="Disordered" evidence="5">
    <location>
        <begin position="144"/>
        <end position="198"/>
    </location>
</feature>
<organism evidence="8 9">
    <name type="scientific">Periconia macrospinosa</name>
    <dbReference type="NCBI Taxonomy" id="97972"/>
    <lineage>
        <taxon>Eukaryota</taxon>
        <taxon>Fungi</taxon>
        <taxon>Dikarya</taxon>
        <taxon>Ascomycota</taxon>
        <taxon>Pezizomycotina</taxon>
        <taxon>Dothideomycetes</taxon>
        <taxon>Pleosporomycetidae</taxon>
        <taxon>Pleosporales</taxon>
        <taxon>Massarineae</taxon>
        <taxon>Periconiaceae</taxon>
        <taxon>Periconia</taxon>
    </lineage>
</organism>
<dbReference type="InterPro" id="IPR051694">
    <property type="entry name" value="Immunoregulatory_rcpt-like"/>
</dbReference>
<gene>
    <name evidence="8" type="ORF">DM02DRAFT_672050</name>
</gene>
<dbReference type="STRING" id="97972.A0A2V1DSW7"/>
<keyword evidence="3 6" id="KW-1133">Transmembrane helix</keyword>
<evidence type="ECO:0000313" key="8">
    <source>
        <dbReference type="EMBL" id="PVI00305.1"/>
    </source>
</evidence>
<dbReference type="OrthoDB" id="3689214at2759"/>
<keyword evidence="9" id="KW-1185">Reference proteome</keyword>
<keyword evidence="7" id="KW-0732">Signal</keyword>
<feature type="transmembrane region" description="Helical" evidence="6">
    <location>
        <begin position="201"/>
        <end position="223"/>
    </location>
</feature>
<dbReference type="AlphaFoldDB" id="A0A2V1DSW7"/>
<dbReference type="EMBL" id="KZ805375">
    <property type="protein sequence ID" value="PVI00305.1"/>
    <property type="molecule type" value="Genomic_DNA"/>
</dbReference>
<evidence type="ECO:0000256" key="2">
    <source>
        <dbReference type="ARBA" id="ARBA00022692"/>
    </source>
</evidence>
<dbReference type="CDD" id="cd12087">
    <property type="entry name" value="TM_EGFR-like"/>
    <property type="match status" value="1"/>
</dbReference>
<sequence length="331" mass="35428">MRALFAAACYACWWIDAVHARNNQFTEPDGELKDFEQTYTIGDTMNIKWLAGWWGSDTQPESVDLFVSWFKSDSYSQLLLANFSVKQAGFHPWTINVTEAAAKADDKFVLRFRPHRDPKDYSINGPMAPSRGFVLKLNPSSSSSSAAPTSTSSWSTASQSSTPTTLTTSTPSTQPLSPAQQSSSSSSTATPDKKSSPPTGAIVGGVLGGLALVACIAIAIILLRRRQRKKAETSPLPPPPPPPPPTFGNPDAMNYYAPAPSSYPGTSASGTSADPLFYQNTYTRGGNMGGDVAPYPPMKYGHAAEPSELDGSVPIVELGTEEKGKARDIKK</sequence>
<reference evidence="8 9" key="1">
    <citation type="journal article" date="2018" name="Sci. Rep.">
        <title>Comparative genomics provides insights into the lifestyle and reveals functional heterogeneity of dark septate endophytic fungi.</title>
        <authorList>
            <person name="Knapp D.G."/>
            <person name="Nemeth J.B."/>
            <person name="Barry K."/>
            <person name="Hainaut M."/>
            <person name="Henrissat B."/>
            <person name="Johnson J."/>
            <person name="Kuo A."/>
            <person name="Lim J.H.P."/>
            <person name="Lipzen A."/>
            <person name="Nolan M."/>
            <person name="Ohm R.A."/>
            <person name="Tamas L."/>
            <person name="Grigoriev I.V."/>
            <person name="Spatafora J.W."/>
            <person name="Nagy L.G."/>
            <person name="Kovacs G.M."/>
        </authorList>
    </citation>
    <scope>NUCLEOTIDE SEQUENCE [LARGE SCALE GENOMIC DNA]</scope>
    <source>
        <strain evidence="8 9">DSE2036</strain>
    </source>
</reference>
<accession>A0A2V1DSW7</accession>
<evidence type="ECO:0000256" key="5">
    <source>
        <dbReference type="SAM" id="MobiDB-lite"/>
    </source>
</evidence>
<comment type="subcellular location">
    <subcellularLocation>
        <location evidence="1">Membrane</location>
        <topology evidence="1">Single-pass membrane protein</topology>
    </subcellularLocation>
</comment>
<keyword evidence="4 6" id="KW-0472">Membrane</keyword>